<dbReference type="AlphaFoldDB" id="A0A7C9R9N7"/>
<evidence type="ECO:0000313" key="11">
    <source>
        <dbReference type="EMBL" id="NGN43417.1"/>
    </source>
</evidence>
<evidence type="ECO:0000256" key="6">
    <source>
        <dbReference type="PIRSR" id="PIRSR005091-1"/>
    </source>
</evidence>
<dbReference type="PIRSF" id="PIRSF005091">
    <property type="entry name" value="Mmb_sulf_HI1246"/>
    <property type="match status" value="1"/>
</dbReference>
<dbReference type="Pfam" id="PF00884">
    <property type="entry name" value="Sulfatase"/>
    <property type="match status" value="1"/>
</dbReference>
<dbReference type="InterPro" id="IPR050448">
    <property type="entry name" value="OpgB/LTA_synthase_biosynth"/>
</dbReference>
<dbReference type="InterPro" id="IPR017850">
    <property type="entry name" value="Alkaline_phosphatase_core_sf"/>
</dbReference>
<protein>
    <submittedName>
        <fullName evidence="11">Sulfatase-like hydrolase/transferase</fullName>
    </submittedName>
</protein>
<feature type="binding site" evidence="8">
    <location>
        <position position="273"/>
    </location>
    <ligand>
        <name>Mn(2+)</name>
        <dbReference type="ChEBI" id="CHEBI:29035"/>
    </ligand>
</feature>
<dbReference type="GO" id="GO:0005886">
    <property type="term" value="C:plasma membrane"/>
    <property type="evidence" value="ECO:0007669"/>
    <property type="project" value="UniProtKB-SubCell"/>
</dbReference>
<keyword evidence="2" id="KW-1003">Cell membrane</keyword>
<evidence type="ECO:0000256" key="1">
    <source>
        <dbReference type="ARBA" id="ARBA00004651"/>
    </source>
</evidence>
<dbReference type="PANTHER" id="PTHR47371:SF3">
    <property type="entry name" value="PHOSPHOGLYCEROL TRANSFERASE I"/>
    <property type="match status" value="1"/>
</dbReference>
<dbReference type="Gene3D" id="3.40.720.10">
    <property type="entry name" value="Alkaline Phosphatase, subunit A"/>
    <property type="match status" value="1"/>
</dbReference>
<feature type="domain" description="Sulfatase N-terminal" evidence="10">
    <location>
        <begin position="265"/>
        <end position="534"/>
    </location>
</feature>
<keyword evidence="4 9" id="KW-1133">Transmembrane helix</keyword>
<feature type="transmembrane region" description="Helical" evidence="9">
    <location>
        <begin position="131"/>
        <end position="150"/>
    </location>
</feature>
<evidence type="ECO:0000259" key="10">
    <source>
        <dbReference type="Pfam" id="PF00884"/>
    </source>
</evidence>
<evidence type="ECO:0000256" key="2">
    <source>
        <dbReference type="ARBA" id="ARBA00022475"/>
    </source>
</evidence>
<evidence type="ECO:0000313" key="12">
    <source>
        <dbReference type="Proteomes" id="UP000481252"/>
    </source>
</evidence>
<dbReference type="PANTHER" id="PTHR47371">
    <property type="entry name" value="LIPOTEICHOIC ACID SYNTHASE"/>
    <property type="match status" value="1"/>
</dbReference>
<dbReference type="InterPro" id="IPR012160">
    <property type="entry name" value="LtaS-like"/>
</dbReference>
<name>A0A7C9R9N7_9HYPH</name>
<reference evidence="11 12" key="1">
    <citation type="submission" date="2020-02" db="EMBL/GenBank/DDBJ databases">
        <title>Genome sequence of the type strain CGMCC 1.15528 of Mesorhizobium zhangyense.</title>
        <authorList>
            <person name="Gao J."/>
            <person name="Sun J."/>
        </authorList>
    </citation>
    <scope>NUCLEOTIDE SEQUENCE [LARGE SCALE GENOMIC DNA]</scope>
    <source>
        <strain evidence="11 12">CGMCC 1.15528</strain>
    </source>
</reference>
<gene>
    <name evidence="11" type="ORF">G6N74_20305</name>
</gene>
<dbReference type="CDD" id="cd16015">
    <property type="entry name" value="LTA_synthase"/>
    <property type="match status" value="1"/>
</dbReference>
<dbReference type="Proteomes" id="UP000481252">
    <property type="component" value="Unassembled WGS sequence"/>
</dbReference>
<keyword evidence="5 9" id="KW-0472">Membrane</keyword>
<feature type="transmembrane region" description="Helical" evidence="9">
    <location>
        <begin position="162"/>
        <end position="181"/>
    </location>
</feature>
<comment type="caution">
    <text evidence="11">The sequence shown here is derived from an EMBL/GenBank/DDBJ whole genome shotgun (WGS) entry which is preliminary data.</text>
</comment>
<feature type="active site" evidence="6">
    <location>
        <position position="313"/>
    </location>
</feature>
<feature type="binding site" evidence="8">
    <location>
        <position position="483"/>
    </location>
    <ligand>
        <name>Mn(2+)</name>
        <dbReference type="ChEBI" id="CHEBI:29035"/>
    </ligand>
</feature>
<dbReference type="SUPFAM" id="SSF53649">
    <property type="entry name" value="Alkaline phosphatase-like"/>
    <property type="match status" value="1"/>
</dbReference>
<feature type="transmembrane region" description="Helical" evidence="9">
    <location>
        <begin position="73"/>
        <end position="98"/>
    </location>
</feature>
<keyword evidence="11" id="KW-0378">Hydrolase</keyword>
<evidence type="ECO:0000256" key="3">
    <source>
        <dbReference type="ARBA" id="ARBA00022692"/>
    </source>
</evidence>
<sequence length="631" mass="69839">MLYGVSAFAIFLATRLALTVFTGFDNVPVSSWPYIFLRGLWFDLATLGFILIPFLFAAAVTPEKWRHTRFHTYLGRFVAWLLIAVLLFTAIGEFFFWLEFSNRFNFIALDYLIYTQEVIGNIQQSYPVKTLVAAIGLLAAGAVWLMRGWFLEIEASTYSKTTRIVLVALLVLWPLAAYTFVDLDQMYVSANNYANELSGNGLFSLVAAFRRNELDYDRFYATIPDGQAKTILRDLGVKKSGPASEAAVANDASGPMPDFLLRRPKNIVMITVESLSGEFVGALGDKRGWTPNLDRIAGQGLLFDRMFATGTRTVRGLEATTLGTPPVPGQAIVRRPNNAHLTTVGGILAHDGYASTFAYGGYSYFDNMAAYYSGNDYAVFDRTEFPAESIPAANVWGVADEALFSNVDAMLSKPEAADKPFFVQIMTTTNHRPYTYPDGRIDVPSPGGHEGGVKYTDYAIGRFIDEASKKPWFKDTMFVIIADHCASVAGKVELPVESYHIPMIFYGPGIVKPGHFTDNISQLDVPPTLLDVLGKPGESYFYGRSARELKADPQGVFISNYQSLGYYKNNKLTVLKPGKVVESFTVDPITFETTPGPVDATLEREAIAYYQTASHAFKTGELTAPWYAKSN</sequence>
<keyword evidence="11" id="KW-0808">Transferase</keyword>
<evidence type="ECO:0000256" key="7">
    <source>
        <dbReference type="PIRSR" id="PIRSR005091-2"/>
    </source>
</evidence>
<keyword evidence="12" id="KW-1185">Reference proteome</keyword>
<keyword evidence="3 9" id="KW-0812">Transmembrane</keyword>
<feature type="binding site" evidence="8">
    <location>
        <position position="313"/>
    </location>
    <ligand>
        <name>Mn(2+)</name>
        <dbReference type="ChEBI" id="CHEBI:29035"/>
    </ligand>
</feature>
<feature type="binding site" evidence="7">
    <location>
        <position position="431"/>
    </location>
    <ligand>
        <name>substrate</name>
    </ligand>
</feature>
<dbReference type="EMBL" id="JAAKZG010000009">
    <property type="protein sequence ID" value="NGN43417.1"/>
    <property type="molecule type" value="Genomic_DNA"/>
</dbReference>
<dbReference type="GO" id="GO:0016740">
    <property type="term" value="F:transferase activity"/>
    <property type="evidence" value="ECO:0007669"/>
    <property type="project" value="UniProtKB-KW"/>
</dbReference>
<proteinExistence type="predicted"/>
<dbReference type="InterPro" id="IPR000917">
    <property type="entry name" value="Sulfatase_N"/>
</dbReference>
<comment type="subcellular location">
    <subcellularLocation>
        <location evidence="1">Cell membrane</location>
        <topology evidence="1">Multi-pass membrane protein</topology>
    </subcellularLocation>
</comment>
<evidence type="ECO:0000256" key="5">
    <source>
        <dbReference type="ARBA" id="ARBA00023136"/>
    </source>
</evidence>
<keyword evidence="7" id="KW-0464">Manganese</keyword>
<feature type="transmembrane region" description="Helical" evidence="9">
    <location>
        <begin position="41"/>
        <end position="61"/>
    </location>
</feature>
<accession>A0A7C9R9N7</accession>
<dbReference type="Gene3D" id="3.30.1120.80">
    <property type="match status" value="1"/>
</dbReference>
<evidence type="ECO:0000256" key="9">
    <source>
        <dbReference type="SAM" id="Phobius"/>
    </source>
</evidence>
<organism evidence="11 12">
    <name type="scientific">Mesorhizobium zhangyense</name>
    <dbReference type="NCBI Taxonomy" id="1776730"/>
    <lineage>
        <taxon>Bacteria</taxon>
        <taxon>Pseudomonadati</taxon>
        <taxon>Pseudomonadota</taxon>
        <taxon>Alphaproteobacteria</taxon>
        <taxon>Hyphomicrobiales</taxon>
        <taxon>Phyllobacteriaceae</taxon>
        <taxon>Mesorhizobium</taxon>
    </lineage>
</organism>
<feature type="binding site" evidence="8">
    <location>
        <position position="484"/>
    </location>
    <ligand>
        <name>Mn(2+)</name>
        <dbReference type="ChEBI" id="CHEBI:29035"/>
    </ligand>
</feature>
<keyword evidence="7" id="KW-0479">Metal-binding</keyword>
<evidence type="ECO:0000256" key="4">
    <source>
        <dbReference type="ARBA" id="ARBA00022989"/>
    </source>
</evidence>
<dbReference type="GO" id="GO:0046872">
    <property type="term" value="F:metal ion binding"/>
    <property type="evidence" value="ECO:0007669"/>
    <property type="project" value="UniProtKB-KW"/>
</dbReference>
<evidence type="ECO:0000256" key="8">
    <source>
        <dbReference type="PIRSR" id="PIRSR005091-3"/>
    </source>
</evidence>
<dbReference type="GO" id="GO:0016787">
    <property type="term" value="F:hydrolase activity"/>
    <property type="evidence" value="ECO:0007669"/>
    <property type="project" value="UniProtKB-KW"/>
</dbReference>